<dbReference type="RefSeq" id="WP_259659803.1">
    <property type="nucleotide sequence ID" value="NZ_JAHXRI010000001.1"/>
</dbReference>
<dbReference type="InterPro" id="IPR005064">
    <property type="entry name" value="BUG"/>
</dbReference>
<organism evidence="3 4">
    <name type="scientific">Zwartia hollandica</name>
    <dbReference type="NCBI Taxonomy" id="324606"/>
    <lineage>
        <taxon>Bacteria</taxon>
        <taxon>Pseudomonadati</taxon>
        <taxon>Pseudomonadota</taxon>
        <taxon>Betaproteobacteria</taxon>
        <taxon>Burkholderiales</taxon>
        <taxon>Alcaligenaceae</taxon>
        <taxon>Zwartia</taxon>
    </lineage>
</organism>
<feature type="chain" id="PRO_5038027722" evidence="2">
    <location>
        <begin position="25"/>
        <end position="323"/>
    </location>
</feature>
<dbReference type="EMBL" id="JAHXRI010000001">
    <property type="protein sequence ID" value="MBZ1349402.1"/>
    <property type="molecule type" value="Genomic_DNA"/>
</dbReference>
<dbReference type="PIRSF" id="PIRSF017082">
    <property type="entry name" value="YflP"/>
    <property type="match status" value="1"/>
</dbReference>
<keyword evidence="2" id="KW-0732">Signal</keyword>
<dbReference type="Gene3D" id="3.40.190.10">
    <property type="entry name" value="Periplasmic binding protein-like II"/>
    <property type="match status" value="1"/>
</dbReference>
<dbReference type="PROSITE" id="PS51257">
    <property type="entry name" value="PROKAR_LIPOPROTEIN"/>
    <property type="match status" value="1"/>
</dbReference>
<evidence type="ECO:0000256" key="1">
    <source>
        <dbReference type="ARBA" id="ARBA00006987"/>
    </source>
</evidence>
<dbReference type="Proteomes" id="UP000739565">
    <property type="component" value="Unassembled WGS sequence"/>
</dbReference>
<accession>A0A953T446</accession>
<keyword evidence="4" id="KW-1185">Reference proteome</keyword>
<name>A0A953T446_9BURK</name>
<evidence type="ECO:0000313" key="4">
    <source>
        <dbReference type="Proteomes" id="UP000739565"/>
    </source>
</evidence>
<dbReference type="Gene3D" id="3.40.190.150">
    <property type="entry name" value="Bordetella uptake gene, domain 1"/>
    <property type="match status" value="1"/>
</dbReference>
<protein>
    <submittedName>
        <fullName evidence="3">Tripartite tricarboxylate transporter substrate binding protein</fullName>
    </submittedName>
</protein>
<dbReference type="InterPro" id="IPR042100">
    <property type="entry name" value="Bug_dom1"/>
</dbReference>
<dbReference type="Pfam" id="PF03401">
    <property type="entry name" value="TctC"/>
    <property type="match status" value="1"/>
</dbReference>
<dbReference type="PANTHER" id="PTHR42928:SF5">
    <property type="entry name" value="BLR1237 PROTEIN"/>
    <property type="match status" value="1"/>
</dbReference>
<dbReference type="PANTHER" id="PTHR42928">
    <property type="entry name" value="TRICARBOXYLATE-BINDING PROTEIN"/>
    <property type="match status" value="1"/>
</dbReference>
<evidence type="ECO:0000313" key="3">
    <source>
        <dbReference type="EMBL" id="MBZ1349402.1"/>
    </source>
</evidence>
<dbReference type="CDD" id="cd13578">
    <property type="entry name" value="PBP2_Bug27"/>
    <property type="match status" value="1"/>
</dbReference>
<gene>
    <name evidence="3" type="ORF">KZZ10_01975</name>
</gene>
<feature type="signal peptide" evidence="2">
    <location>
        <begin position="1"/>
        <end position="24"/>
    </location>
</feature>
<evidence type="ECO:0000256" key="2">
    <source>
        <dbReference type="SAM" id="SignalP"/>
    </source>
</evidence>
<dbReference type="AlphaFoldDB" id="A0A953T446"/>
<dbReference type="SUPFAM" id="SSF53850">
    <property type="entry name" value="Periplasmic binding protein-like II"/>
    <property type="match status" value="1"/>
</dbReference>
<comment type="similarity">
    <text evidence="1">Belongs to the UPF0065 (bug) family.</text>
</comment>
<sequence length="323" mass="34727">MKIFKKFICYPLAWIFSFACCTHAYTQELPKVIKMVVPFAPGASNDLFARALAQKLSTKLELTVIVENRPGAGGVIGADFVAKAAPDGATLLFTSNALTTTAAVQRKLPYDPEKDLAPIAMVASSGLILLVRTDGPYTDTATLVQAMRDPKNKMTYGSSGIGSVNHVSTELLHSMAGTTALHLPYKGLSLALIDMIGGRVDFLITTVASSGSQLRAGKVKALGVTSLGRSPFNPELAPMADIVPGYSSEIWWGVFAPAATSKTIIERLNKEIRQVTAEPDMQKLFAQEAALATTLTAADFAQRIKTEIALWKKVVQERNIQPE</sequence>
<proteinExistence type="inferred from homology"/>
<reference evidence="3" key="1">
    <citation type="submission" date="2021-07" db="EMBL/GenBank/DDBJ databases">
        <title>New genus and species of the family Alcaligenaceae.</title>
        <authorList>
            <person name="Hahn M.W."/>
        </authorList>
    </citation>
    <scope>NUCLEOTIDE SEQUENCE</scope>
    <source>
        <strain evidence="3">LF4-65</strain>
    </source>
</reference>
<comment type="caution">
    <text evidence="3">The sequence shown here is derived from an EMBL/GenBank/DDBJ whole genome shotgun (WGS) entry which is preliminary data.</text>
</comment>